<dbReference type="Gene3D" id="3.40.50.2300">
    <property type="match status" value="1"/>
</dbReference>
<dbReference type="SUPFAM" id="SSF52172">
    <property type="entry name" value="CheY-like"/>
    <property type="match status" value="1"/>
</dbReference>
<comment type="caution">
    <text evidence="2">The sequence shown here is derived from an EMBL/GenBank/DDBJ whole genome shotgun (WGS) entry which is preliminary data.</text>
</comment>
<evidence type="ECO:0000259" key="1">
    <source>
        <dbReference type="PROSITE" id="PS50110"/>
    </source>
</evidence>
<organism evidence="2">
    <name type="scientific">gut metagenome</name>
    <dbReference type="NCBI Taxonomy" id="749906"/>
    <lineage>
        <taxon>unclassified sequences</taxon>
        <taxon>metagenomes</taxon>
        <taxon>organismal metagenomes</taxon>
    </lineage>
</organism>
<feature type="non-terminal residue" evidence="2">
    <location>
        <position position="1"/>
    </location>
</feature>
<proteinExistence type="predicted"/>
<name>J9BXF5_9ZZZZ</name>
<dbReference type="GO" id="GO:0000160">
    <property type="term" value="P:phosphorelay signal transduction system"/>
    <property type="evidence" value="ECO:0007669"/>
    <property type="project" value="InterPro"/>
</dbReference>
<feature type="domain" description="Response regulatory" evidence="1">
    <location>
        <begin position="1"/>
        <end position="58"/>
    </location>
</feature>
<dbReference type="InterPro" id="IPR001789">
    <property type="entry name" value="Sig_transdc_resp-reg_receiver"/>
</dbReference>
<dbReference type="PROSITE" id="PS50110">
    <property type="entry name" value="RESPONSE_REGULATORY"/>
    <property type="match status" value="1"/>
</dbReference>
<dbReference type="AlphaFoldDB" id="J9BXF5"/>
<dbReference type="EMBL" id="AMCI01007669">
    <property type="protein sequence ID" value="EJW92240.1"/>
    <property type="molecule type" value="Genomic_DNA"/>
</dbReference>
<gene>
    <name evidence="2" type="ORF">EVA_19653</name>
</gene>
<protein>
    <submittedName>
        <fullName evidence="2">Regulator receiver domain protein</fullName>
    </submittedName>
</protein>
<evidence type="ECO:0000313" key="2">
    <source>
        <dbReference type="EMBL" id="EJW92240.1"/>
    </source>
</evidence>
<reference evidence="2" key="1">
    <citation type="journal article" date="2012" name="PLoS ONE">
        <title>Gene sets for utilization of primary and secondary nutrition supplies in the distal gut of endangered iberian lynx.</title>
        <authorList>
            <person name="Alcaide M."/>
            <person name="Messina E."/>
            <person name="Richter M."/>
            <person name="Bargiela R."/>
            <person name="Peplies J."/>
            <person name="Huws S.A."/>
            <person name="Newbold C.J."/>
            <person name="Golyshin P.N."/>
            <person name="Simon M.A."/>
            <person name="Lopez G."/>
            <person name="Yakimov M.M."/>
            <person name="Ferrer M."/>
        </authorList>
    </citation>
    <scope>NUCLEOTIDE SEQUENCE</scope>
</reference>
<dbReference type="InterPro" id="IPR011006">
    <property type="entry name" value="CheY-like_superfamily"/>
</dbReference>
<feature type="non-terminal residue" evidence="2">
    <location>
        <position position="172"/>
    </location>
</feature>
<accession>J9BXF5</accession>
<sequence length="172" mass="19375">GISIAKEIYENKIPTAVIILTGYADFSFARAAIQYNVVDYITKADVLSGIQSAVQKAKKYVEQYRHTTHVSIDLPLLRKNFLKSVIDGSLYDTDIETGCASYGIDLGGYQVIAIHFLPTEKLEATEKDKFYKSLTNFFSMSFPGKNLYHIFLDKEHFCLLMYGLSGDCHHAL</sequence>